<accession>A0A4R7S3V7</accession>
<dbReference type="GO" id="GO:0006633">
    <property type="term" value="P:fatty acid biosynthetic process"/>
    <property type="evidence" value="ECO:0007669"/>
    <property type="project" value="UniProtKB-UniRule"/>
</dbReference>
<dbReference type="EC" id="2.3.1.274" evidence="8 10"/>
<organism evidence="11 12">
    <name type="scientific">Prosthecobacter fusiformis</name>
    <dbReference type="NCBI Taxonomy" id="48464"/>
    <lineage>
        <taxon>Bacteria</taxon>
        <taxon>Pseudomonadati</taxon>
        <taxon>Verrucomicrobiota</taxon>
        <taxon>Verrucomicrobiia</taxon>
        <taxon>Verrucomicrobiales</taxon>
        <taxon>Verrucomicrobiaceae</taxon>
        <taxon>Prosthecobacter</taxon>
    </lineage>
</organism>
<comment type="pathway">
    <text evidence="10">Lipid metabolism; phospholipid metabolism.</text>
</comment>
<evidence type="ECO:0000256" key="1">
    <source>
        <dbReference type="ARBA" id="ARBA00001232"/>
    </source>
</evidence>
<dbReference type="HAMAP" id="MF_00019">
    <property type="entry name" value="PlsX"/>
    <property type="match status" value="1"/>
</dbReference>
<evidence type="ECO:0000256" key="8">
    <source>
        <dbReference type="ARBA" id="ARBA00024069"/>
    </source>
</evidence>
<dbReference type="UniPathway" id="UPA00085"/>
<evidence type="ECO:0000256" key="6">
    <source>
        <dbReference type="ARBA" id="ARBA00023209"/>
    </source>
</evidence>
<comment type="subcellular location">
    <subcellularLocation>
        <location evidence="10">Cytoplasm</location>
    </subcellularLocation>
    <text evidence="10">Associated with the membrane possibly through PlsY.</text>
</comment>
<protein>
    <recommendedName>
        <fullName evidence="8 10">Phosphate acyltransferase</fullName>
        <ecNumber evidence="8 10">2.3.1.274</ecNumber>
    </recommendedName>
    <alternativeName>
        <fullName evidence="10">Acyl-ACP phosphotransacylase</fullName>
    </alternativeName>
    <alternativeName>
        <fullName evidence="10">Acyl-[acyl-carrier-protein]--phosphate acyltransferase</fullName>
    </alternativeName>
    <alternativeName>
        <fullName evidence="10">Phosphate-acyl-ACP acyltransferase</fullName>
    </alternativeName>
</protein>
<keyword evidence="3 10" id="KW-0444">Lipid biosynthesis</keyword>
<evidence type="ECO:0000313" key="11">
    <source>
        <dbReference type="EMBL" id="TDU73021.1"/>
    </source>
</evidence>
<dbReference type="Gene3D" id="3.40.718.10">
    <property type="entry name" value="Isopropylmalate Dehydrogenase"/>
    <property type="match status" value="1"/>
</dbReference>
<evidence type="ECO:0000256" key="10">
    <source>
        <dbReference type="HAMAP-Rule" id="MF_00019"/>
    </source>
</evidence>
<comment type="catalytic activity">
    <reaction evidence="1 10">
        <text>a fatty acyl-[ACP] + phosphate = an acyl phosphate + holo-[ACP]</text>
        <dbReference type="Rhea" id="RHEA:42292"/>
        <dbReference type="Rhea" id="RHEA-COMP:9685"/>
        <dbReference type="Rhea" id="RHEA-COMP:14125"/>
        <dbReference type="ChEBI" id="CHEBI:43474"/>
        <dbReference type="ChEBI" id="CHEBI:59918"/>
        <dbReference type="ChEBI" id="CHEBI:64479"/>
        <dbReference type="ChEBI" id="CHEBI:138651"/>
        <dbReference type="EC" id="2.3.1.274"/>
    </reaction>
</comment>
<comment type="function">
    <text evidence="10">Catalyzes the reversible formation of acyl-phosphate (acyl-PO(4)) from acyl-[acyl-carrier-protein] (acyl-ACP). This enzyme utilizes acyl-ACP as fatty acyl donor, but not acyl-CoA.</text>
</comment>
<name>A0A4R7S3V7_9BACT</name>
<dbReference type="InterPro" id="IPR003664">
    <property type="entry name" value="FA_synthesis"/>
</dbReference>
<dbReference type="RefSeq" id="WP_133794174.1">
    <property type="nucleotide sequence ID" value="NZ_SOCA01000002.1"/>
</dbReference>
<evidence type="ECO:0000313" key="12">
    <source>
        <dbReference type="Proteomes" id="UP000295662"/>
    </source>
</evidence>
<keyword evidence="4 10" id="KW-0808">Transferase</keyword>
<evidence type="ECO:0000256" key="4">
    <source>
        <dbReference type="ARBA" id="ARBA00022679"/>
    </source>
</evidence>
<proteinExistence type="inferred from homology"/>
<dbReference type="AlphaFoldDB" id="A0A4R7S3V7"/>
<evidence type="ECO:0000256" key="2">
    <source>
        <dbReference type="ARBA" id="ARBA00022490"/>
    </source>
</evidence>
<keyword evidence="2 10" id="KW-0963">Cytoplasm</keyword>
<evidence type="ECO:0000256" key="7">
    <source>
        <dbReference type="ARBA" id="ARBA00023264"/>
    </source>
</evidence>
<dbReference type="InterPro" id="IPR012281">
    <property type="entry name" value="Phospholipid_synth_PlsX-like"/>
</dbReference>
<keyword evidence="11" id="KW-0012">Acyltransferase</keyword>
<dbReference type="PANTHER" id="PTHR30100">
    <property type="entry name" value="FATTY ACID/PHOSPHOLIPID SYNTHESIS PROTEIN PLSX"/>
    <property type="match status" value="1"/>
</dbReference>
<keyword evidence="7 10" id="KW-1208">Phospholipid metabolism</keyword>
<evidence type="ECO:0000256" key="3">
    <source>
        <dbReference type="ARBA" id="ARBA00022516"/>
    </source>
</evidence>
<comment type="similarity">
    <text evidence="10">Belongs to the PlsX family.</text>
</comment>
<dbReference type="PIRSF" id="PIRSF002465">
    <property type="entry name" value="Phsphlp_syn_PlsX"/>
    <property type="match status" value="1"/>
</dbReference>
<comment type="caution">
    <text evidence="11">The sequence shown here is derived from an EMBL/GenBank/DDBJ whole genome shotgun (WGS) entry which is preliminary data.</text>
</comment>
<evidence type="ECO:0000256" key="9">
    <source>
        <dbReference type="ARBA" id="ARBA00046608"/>
    </source>
</evidence>
<dbReference type="PANTHER" id="PTHR30100:SF1">
    <property type="entry name" value="PHOSPHATE ACYLTRANSFERASE"/>
    <property type="match status" value="1"/>
</dbReference>
<dbReference type="EMBL" id="SOCA01000002">
    <property type="protein sequence ID" value="TDU73021.1"/>
    <property type="molecule type" value="Genomic_DNA"/>
</dbReference>
<keyword evidence="5 10" id="KW-0443">Lipid metabolism</keyword>
<keyword evidence="12" id="KW-1185">Reference proteome</keyword>
<dbReference type="Pfam" id="PF02504">
    <property type="entry name" value="FA_synthesis"/>
    <property type="match status" value="1"/>
</dbReference>
<gene>
    <name evidence="10" type="primary">plsX</name>
    <name evidence="11" type="ORF">EI77_01487</name>
</gene>
<dbReference type="SUPFAM" id="SSF53659">
    <property type="entry name" value="Isocitrate/Isopropylmalate dehydrogenase-like"/>
    <property type="match status" value="1"/>
</dbReference>
<evidence type="ECO:0000256" key="5">
    <source>
        <dbReference type="ARBA" id="ARBA00023098"/>
    </source>
</evidence>
<comment type="subunit">
    <text evidence="9 10">Homodimer. Probably interacts with PlsY.</text>
</comment>
<dbReference type="NCBIfam" id="TIGR00182">
    <property type="entry name" value="plsX"/>
    <property type="match status" value="1"/>
</dbReference>
<dbReference type="Proteomes" id="UP000295662">
    <property type="component" value="Unassembled WGS sequence"/>
</dbReference>
<dbReference type="GO" id="GO:0008654">
    <property type="term" value="P:phospholipid biosynthetic process"/>
    <property type="evidence" value="ECO:0007669"/>
    <property type="project" value="UniProtKB-KW"/>
</dbReference>
<dbReference type="GO" id="GO:0005737">
    <property type="term" value="C:cytoplasm"/>
    <property type="evidence" value="ECO:0007669"/>
    <property type="project" value="UniProtKB-SubCell"/>
</dbReference>
<keyword evidence="6 10" id="KW-0594">Phospholipid biosynthesis</keyword>
<sequence length="340" mass="36145">MKIALDVMGGDHAPQNPMGGVKLALETLPQIEKIYLVGVPELIEREMQTQGIPTGPKLEIVPASQVVDMSDSGLDAVRKKKDSSISRAVDLVKDKVADAVVSAGHTGAAVTASLIKLRTLPHIERPAIASVMPSMTTTWLLIDAGANPDSLPEHLVQNALMGSAYARHVMGRENPRVGLMSNGTEEEKGNALCKETSKLLRTTPGINFIGNVEGHDLWETPPDVVVCDGYTGNIILKTSEALAHALFGMIKTEIMSSPRTKIGGLLAKPAFKRIHKKTSADESGGMPLLGLNGITIIAHGGASAYAMKNAIRMACDTISHQVNPHIEAAISKHLLIHAHA</sequence>
<reference evidence="11 12" key="1">
    <citation type="submission" date="2019-03" db="EMBL/GenBank/DDBJ databases">
        <title>Genomic Encyclopedia of Archaeal and Bacterial Type Strains, Phase II (KMG-II): from individual species to whole genera.</title>
        <authorList>
            <person name="Goeker M."/>
        </authorList>
    </citation>
    <scope>NUCLEOTIDE SEQUENCE [LARGE SCALE GENOMIC DNA]</scope>
    <source>
        <strain evidence="11 12">ATCC 25309</strain>
    </source>
</reference>
<dbReference type="GO" id="GO:0043811">
    <property type="term" value="F:phosphate:acyl-[acyl carrier protein] acyltransferase activity"/>
    <property type="evidence" value="ECO:0007669"/>
    <property type="project" value="UniProtKB-UniRule"/>
</dbReference>
<dbReference type="OrthoDB" id="9806408at2"/>